<organism evidence="2 3">
    <name type="scientific">Fictibacillus macauensis ZFHKF-1</name>
    <dbReference type="NCBI Taxonomy" id="1196324"/>
    <lineage>
        <taxon>Bacteria</taxon>
        <taxon>Bacillati</taxon>
        <taxon>Bacillota</taxon>
        <taxon>Bacilli</taxon>
        <taxon>Bacillales</taxon>
        <taxon>Fictibacillaceae</taxon>
        <taxon>Fictibacillus</taxon>
    </lineage>
</organism>
<dbReference type="InterPro" id="IPR028973">
    <property type="entry name" value="PhnB-like"/>
</dbReference>
<dbReference type="Proteomes" id="UP000004080">
    <property type="component" value="Unassembled WGS sequence"/>
</dbReference>
<sequence>MVTKLFPYFVMNGNGQEAVAFYKEALGATVVSLQTFGDLPEDQERPLPAEVKNRIMNAHLTIGEAEFMLSDTFPGQGHDVGSHVTAALTFSDQPTTEAVFSRLKEGGTVTMELQPTFWSPAYGQVTDRFGVMWQVSAEAVE</sequence>
<protein>
    <submittedName>
        <fullName evidence="2">Glyoxalase/bleomycin resistance protein</fullName>
    </submittedName>
</protein>
<dbReference type="STRING" id="1196324.A374_06291"/>
<name>I8J352_9BACL</name>
<comment type="caution">
    <text evidence="2">The sequence shown here is derived from an EMBL/GenBank/DDBJ whole genome shotgun (WGS) entry which is preliminary data.</text>
</comment>
<dbReference type="Pfam" id="PF00903">
    <property type="entry name" value="Glyoxalase"/>
    <property type="match status" value="1"/>
</dbReference>
<evidence type="ECO:0000313" key="2">
    <source>
        <dbReference type="EMBL" id="EIT86186.1"/>
    </source>
</evidence>
<dbReference type="OrthoDB" id="9795306at2"/>
<gene>
    <name evidence="2" type="ORF">A374_06291</name>
</gene>
<accession>I8J352</accession>
<dbReference type="SUPFAM" id="SSF54593">
    <property type="entry name" value="Glyoxalase/Bleomycin resistance protein/Dihydroxybiphenyl dioxygenase"/>
    <property type="match status" value="1"/>
</dbReference>
<dbReference type="PATRIC" id="fig|1196324.3.peg.1285"/>
<dbReference type="InterPro" id="IPR004360">
    <property type="entry name" value="Glyas_Fos-R_dOase_dom"/>
</dbReference>
<dbReference type="Gene3D" id="3.10.180.10">
    <property type="entry name" value="2,3-Dihydroxybiphenyl 1,2-Dioxygenase, domain 1"/>
    <property type="match status" value="1"/>
</dbReference>
<dbReference type="PANTHER" id="PTHR33990:SF1">
    <property type="entry name" value="PROTEIN YJDN"/>
    <property type="match status" value="1"/>
</dbReference>
<reference evidence="2 3" key="1">
    <citation type="journal article" date="2012" name="J. Bacteriol.">
        <title>Genome of Bacillus macauensis ZFHKF-1, a Long-Chain-Forming Bacterium.</title>
        <authorList>
            <person name="Cai L."/>
            <person name="Zhang T."/>
        </authorList>
    </citation>
    <scope>NUCLEOTIDE SEQUENCE [LARGE SCALE GENOMIC DNA]</scope>
    <source>
        <strain evidence="2 3">ZFHKF-1</strain>
    </source>
</reference>
<feature type="domain" description="Glyoxalase/fosfomycin resistance/dioxygenase" evidence="1">
    <location>
        <begin position="10"/>
        <end position="135"/>
    </location>
</feature>
<dbReference type="CDD" id="cd06588">
    <property type="entry name" value="PhnB_like"/>
    <property type="match status" value="1"/>
</dbReference>
<dbReference type="eggNOG" id="COG2764">
    <property type="taxonomic scope" value="Bacteria"/>
</dbReference>
<dbReference type="AlphaFoldDB" id="I8J352"/>
<evidence type="ECO:0000259" key="1">
    <source>
        <dbReference type="Pfam" id="PF00903"/>
    </source>
</evidence>
<proteinExistence type="predicted"/>
<dbReference type="EMBL" id="AKKV01000022">
    <property type="protein sequence ID" value="EIT86186.1"/>
    <property type="molecule type" value="Genomic_DNA"/>
</dbReference>
<dbReference type="RefSeq" id="WP_007201355.1">
    <property type="nucleotide sequence ID" value="NZ_AKKV01000022.1"/>
</dbReference>
<evidence type="ECO:0000313" key="3">
    <source>
        <dbReference type="Proteomes" id="UP000004080"/>
    </source>
</evidence>
<dbReference type="PANTHER" id="PTHR33990">
    <property type="entry name" value="PROTEIN YJDN-RELATED"/>
    <property type="match status" value="1"/>
</dbReference>
<keyword evidence="3" id="KW-1185">Reference proteome</keyword>
<dbReference type="InterPro" id="IPR029068">
    <property type="entry name" value="Glyas_Bleomycin-R_OHBP_Dase"/>
</dbReference>